<feature type="compositionally biased region" description="Low complexity" evidence="1">
    <location>
        <begin position="295"/>
        <end position="329"/>
    </location>
</feature>
<feature type="compositionally biased region" description="Basic and acidic residues" evidence="1">
    <location>
        <begin position="931"/>
        <end position="945"/>
    </location>
</feature>
<evidence type="ECO:0000256" key="1">
    <source>
        <dbReference type="SAM" id="MobiDB-lite"/>
    </source>
</evidence>
<dbReference type="InterPro" id="IPR058752">
    <property type="entry name" value="RDRP_C_head"/>
</dbReference>
<accession>A0A0G4EIF3</accession>
<evidence type="ECO:0000313" key="4">
    <source>
        <dbReference type="Proteomes" id="UP000041254"/>
    </source>
</evidence>
<feature type="compositionally biased region" description="Basic and acidic residues" evidence="1">
    <location>
        <begin position="627"/>
        <end position="646"/>
    </location>
</feature>
<feature type="region of interest" description="Disordered" evidence="1">
    <location>
        <begin position="407"/>
        <end position="434"/>
    </location>
</feature>
<name>A0A0G4EIF3_VITBC</name>
<feature type="compositionally biased region" description="Basic and acidic residues" evidence="1">
    <location>
        <begin position="728"/>
        <end position="745"/>
    </location>
</feature>
<dbReference type="VEuPathDB" id="CryptoDB:Vbra_20396"/>
<dbReference type="EMBL" id="CDMY01000246">
    <property type="protein sequence ID" value="CEL96778.1"/>
    <property type="molecule type" value="Genomic_DNA"/>
</dbReference>
<dbReference type="InParanoid" id="A0A0G4EIF3"/>
<dbReference type="Pfam" id="PF26253">
    <property type="entry name" value="RdRP_head"/>
    <property type="match status" value="1"/>
</dbReference>
<feature type="compositionally biased region" description="Pro residues" evidence="1">
    <location>
        <begin position="282"/>
        <end position="294"/>
    </location>
</feature>
<feature type="compositionally biased region" description="Basic and acidic residues" evidence="1">
    <location>
        <begin position="658"/>
        <end position="695"/>
    </location>
</feature>
<feature type="compositionally biased region" description="Basic and acidic residues" evidence="1">
    <location>
        <begin position="575"/>
        <end position="593"/>
    </location>
</feature>
<feature type="region of interest" description="Disordered" evidence="1">
    <location>
        <begin position="262"/>
        <end position="392"/>
    </location>
</feature>
<evidence type="ECO:0000313" key="3">
    <source>
        <dbReference type="EMBL" id="CEL96778.1"/>
    </source>
</evidence>
<feature type="region of interest" description="Disordered" evidence="1">
    <location>
        <begin position="446"/>
        <end position="468"/>
    </location>
</feature>
<feature type="compositionally biased region" description="Polar residues" evidence="1">
    <location>
        <begin position="414"/>
        <end position="434"/>
    </location>
</feature>
<feature type="region of interest" description="Disordered" evidence="1">
    <location>
        <begin position="483"/>
        <end position="850"/>
    </location>
</feature>
<feature type="compositionally biased region" description="Polar residues" evidence="1">
    <location>
        <begin position="262"/>
        <end position="274"/>
    </location>
</feature>
<reference evidence="3 4" key="1">
    <citation type="submission" date="2014-11" db="EMBL/GenBank/DDBJ databases">
        <authorList>
            <person name="Zhu J."/>
            <person name="Qi W."/>
            <person name="Song R."/>
        </authorList>
    </citation>
    <scope>NUCLEOTIDE SEQUENCE [LARGE SCALE GENOMIC DNA]</scope>
</reference>
<feature type="domain" description="RDRP C-terminal head" evidence="2">
    <location>
        <begin position="67"/>
        <end position="201"/>
    </location>
</feature>
<feature type="compositionally biased region" description="Low complexity" evidence="1">
    <location>
        <begin position="356"/>
        <end position="373"/>
    </location>
</feature>
<feature type="compositionally biased region" description="Gly residues" evidence="1">
    <location>
        <begin position="832"/>
        <end position="846"/>
    </location>
</feature>
<evidence type="ECO:0000259" key="2">
    <source>
        <dbReference type="Pfam" id="PF26253"/>
    </source>
</evidence>
<protein>
    <recommendedName>
        <fullName evidence="2">RDRP C-terminal head domain-containing protein</fullName>
    </recommendedName>
</protein>
<proteinExistence type="predicted"/>
<feature type="compositionally biased region" description="Polar residues" evidence="1">
    <location>
        <begin position="338"/>
        <end position="352"/>
    </location>
</feature>
<feature type="region of interest" description="Disordered" evidence="1">
    <location>
        <begin position="926"/>
        <end position="955"/>
    </location>
</feature>
<dbReference type="Proteomes" id="UP000041254">
    <property type="component" value="Unassembled WGS sequence"/>
</dbReference>
<sequence>MQPLGGRMVLRDVFFDSGGGSCGSSASEEVCDGEDDEEAKLWRWQADQPVPLGVLEPKFLHRDAGRYVRQMAEENTKWINSLKTLRTQYGVTDESELLTGIVRATDRDRQRSRKDKDVASRMTFEVRKLIELTSANLLRIVPSAADGGVDQQQQVALASAAYIAAYEQYRSCRMSGGNVAFESFLSFPWAIFGAELLQLQDRYIHFYRSYPHAKRPQLSNALMDDTVTPPDVISDTSDASLPLFGCHYDSLEVSRLHHMITTATSQLSPGQLTTPIRRLKPLGPPDPRPQPQPRVPNTHQRGHQQQQQQQRPSGPRPSTSSAAPAGRPSVVPAPKQQPGPQHTPFASLQRANPSPVARQVSAAAGAAAHAQVQHRPTVDGDAVSTRVARRPNTSVLQQAVRTHLGRSVGGLPSAQGQPPSQPTRTVSQASSAAPQFQDEDLWQSLIAGSNGNGLGGSSPAPAAPRSGVVGTPEFEQAWQSVLPSMTSQRSIQQPPSVAPPPSQESRNQPHPPSPISLVSVPESPAAHDRQPGSLSVAPQPVEEPSPSLAQVTPARTPAPPRLSASRPAANTFADTRLDHDIGVARDRDGDGRLGGHQPAISPSDWPTSLDGPSVSRAAMRPSTRGQLHVDRQDESPLPLRRQERHERRGYRMGGGRGDGLRQLEGPERREHDHRGRDYDDNRGDRTYRNTGHLDRIAFPPRHTPGLRRHDLAASSLSRESSRGAGRHGRMDDLAHPPMPRGREGRYSGSSRPLSPVRGRLPQQHRPRSPSLSSHRSPTPPRLPRRVPGINAGNDRRDNRYLMEADRHRDMQRDDRARGAIEQGLAADRYVGGNPGGRGGQQRGQDGGNNNNANIHISVVPPTETSMRMHQLMQENAELRARLAQDRPSEHFHSHNHYHQHVYRNTDRARRLMGGQGEGIDGGYGGYGDCEVESRHGSVNRGEPHGRRPYGGGGYP</sequence>
<feature type="compositionally biased region" description="Basic and acidic residues" evidence="1">
    <location>
        <begin position="793"/>
        <end position="818"/>
    </location>
</feature>
<dbReference type="AlphaFoldDB" id="A0A0G4EIF3"/>
<feature type="compositionally biased region" description="Low complexity" evidence="1">
    <location>
        <begin position="457"/>
        <end position="468"/>
    </location>
</feature>
<gene>
    <name evidence="3" type="ORF">Vbra_20396</name>
</gene>
<keyword evidence="4" id="KW-1185">Reference proteome</keyword>
<organism evidence="3 4">
    <name type="scientific">Vitrella brassicaformis (strain CCMP3155)</name>
    <dbReference type="NCBI Taxonomy" id="1169540"/>
    <lineage>
        <taxon>Eukaryota</taxon>
        <taxon>Sar</taxon>
        <taxon>Alveolata</taxon>
        <taxon>Colpodellida</taxon>
        <taxon>Vitrellaceae</taxon>
        <taxon>Vitrella</taxon>
    </lineage>
</organism>